<feature type="transmembrane region" description="Helical" evidence="1">
    <location>
        <begin position="97"/>
        <end position="115"/>
    </location>
</feature>
<feature type="transmembrane region" description="Helical" evidence="1">
    <location>
        <begin position="35"/>
        <end position="55"/>
    </location>
</feature>
<dbReference type="InterPro" id="IPR006750">
    <property type="entry name" value="YdcZ"/>
</dbReference>
<reference evidence="2 3" key="1">
    <citation type="journal article" date="2017" name="Int. J. Syst. Evol. Microbiol.">
        <title>Roseitalea porphyridii gen. nov., sp. nov., isolated from a red alga, and reclassification of Hoeflea suaedae Chung et al. 2013 as Pseudohoeflea suaedae gen. nov., comb. nov.</title>
        <authorList>
            <person name="Hyeon J.W."/>
            <person name="Jeong S.E."/>
            <person name="Baek K."/>
            <person name="Jeon C.O."/>
        </authorList>
    </citation>
    <scope>NUCLEOTIDE SEQUENCE [LARGE SCALE GENOMIC DNA]</scope>
    <source>
        <strain evidence="2 3">MA7-20</strain>
    </source>
</reference>
<dbReference type="RefSeq" id="WP_131615859.1">
    <property type="nucleotide sequence ID" value="NZ_CP036532.1"/>
</dbReference>
<dbReference type="GeneID" id="90766809"/>
<accession>A0A4P6UYG0</accession>
<dbReference type="PANTHER" id="PTHR34821">
    <property type="entry name" value="INNER MEMBRANE PROTEIN YDCZ"/>
    <property type="match status" value="1"/>
</dbReference>
<sequence length="145" mass="15066">MFETLLIVAIGFAGGIAVGTQAPIAGAMGHRIGGAAGSLIVHLGGAVASLALLIARGGEGIREWRSLPWYMLGSGVFGLILYLSLSQTIPRLGATTAITLVVVGQLVAGMIIDHFGLFDVQVRSVDLQRVLATLLLLVGAYLMLR</sequence>
<dbReference type="Proteomes" id="UP000293719">
    <property type="component" value="Chromosome"/>
</dbReference>
<evidence type="ECO:0000313" key="3">
    <source>
        <dbReference type="Proteomes" id="UP000293719"/>
    </source>
</evidence>
<keyword evidence="3" id="KW-1185">Reference proteome</keyword>
<dbReference type="OrthoDB" id="370053at2"/>
<dbReference type="Pfam" id="PF04657">
    <property type="entry name" value="DMT_YdcZ"/>
    <property type="match status" value="1"/>
</dbReference>
<evidence type="ECO:0000256" key="1">
    <source>
        <dbReference type="SAM" id="Phobius"/>
    </source>
</evidence>
<organism evidence="2 3">
    <name type="scientific">Roseitalea porphyridii</name>
    <dbReference type="NCBI Taxonomy" id="1852022"/>
    <lineage>
        <taxon>Bacteria</taxon>
        <taxon>Pseudomonadati</taxon>
        <taxon>Pseudomonadota</taxon>
        <taxon>Alphaproteobacteria</taxon>
        <taxon>Hyphomicrobiales</taxon>
        <taxon>Ahrensiaceae</taxon>
        <taxon>Roseitalea</taxon>
    </lineage>
</organism>
<name>A0A4P6UYG0_9HYPH</name>
<protein>
    <submittedName>
        <fullName evidence="2">DMT family transporter</fullName>
    </submittedName>
</protein>
<keyword evidence="1" id="KW-0812">Transmembrane</keyword>
<dbReference type="GO" id="GO:0005886">
    <property type="term" value="C:plasma membrane"/>
    <property type="evidence" value="ECO:0007669"/>
    <property type="project" value="TreeGrafter"/>
</dbReference>
<feature type="transmembrane region" description="Helical" evidence="1">
    <location>
        <begin position="127"/>
        <end position="144"/>
    </location>
</feature>
<keyword evidence="1" id="KW-1133">Transmembrane helix</keyword>
<feature type="transmembrane region" description="Helical" evidence="1">
    <location>
        <begin position="67"/>
        <end position="85"/>
    </location>
</feature>
<keyword evidence="1" id="KW-0472">Membrane</keyword>
<proteinExistence type="predicted"/>
<gene>
    <name evidence="2" type="ORF">E0E05_05825</name>
</gene>
<dbReference type="KEGG" id="rpod:E0E05_05825"/>
<dbReference type="EMBL" id="CP036532">
    <property type="protein sequence ID" value="QBK30157.1"/>
    <property type="molecule type" value="Genomic_DNA"/>
</dbReference>
<evidence type="ECO:0000313" key="2">
    <source>
        <dbReference type="EMBL" id="QBK30157.1"/>
    </source>
</evidence>
<dbReference type="PANTHER" id="PTHR34821:SF2">
    <property type="entry name" value="INNER MEMBRANE PROTEIN YDCZ"/>
    <property type="match status" value="1"/>
</dbReference>
<dbReference type="AlphaFoldDB" id="A0A4P6UYG0"/>